<keyword evidence="3" id="KW-0551">Lipid droplet</keyword>
<dbReference type="PANTHER" id="PTHR14024">
    <property type="entry name" value="PERILIPIN"/>
    <property type="match status" value="1"/>
</dbReference>
<dbReference type="GO" id="GO:0005829">
    <property type="term" value="C:cytosol"/>
    <property type="evidence" value="ECO:0007669"/>
    <property type="project" value="TreeGrafter"/>
</dbReference>
<proteinExistence type="inferred from homology"/>
<gene>
    <name evidence="5" type="primary">LOC106749848</name>
</gene>
<dbReference type="GO" id="GO:0019915">
    <property type="term" value="P:lipid storage"/>
    <property type="evidence" value="ECO:0007669"/>
    <property type="project" value="TreeGrafter"/>
</dbReference>
<evidence type="ECO:0000256" key="2">
    <source>
        <dbReference type="ARBA" id="ARBA00006311"/>
    </source>
</evidence>
<protein>
    <submittedName>
        <fullName evidence="5">Lipid storage droplets surface-binding protein 2-like</fullName>
    </submittedName>
</protein>
<dbReference type="KEGG" id="dqu:106749848"/>
<dbReference type="Pfam" id="PF03036">
    <property type="entry name" value="Perilipin"/>
    <property type="match status" value="1"/>
</dbReference>
<name>A0A6P3Y4Y4_DINQU</name>
<dbReference type="Proteomes" id="UP000515204">
    <property type="component" value="Unplaced"/>
</dbReference>
<dbReference type="InterPro" id="IPR004279">
    <property type="entry name" value="Perilipin"/>
</dbReference>
<dbReference type="GeneID" id="106749848"/>
<dbReference type="GO" id="GO:0010890">
    <property type="term" value="P:positive regulation of triglyceride storage"/>
    <property type="evidence" value="ECO:0007669"/>
    <property type="project" value="TreeGrafter"/>
</dbReference>
<evidence type="ECO:0000313" key="4">
    <source>
        <dbReference type="Proteomes" id="UP000515204"/>
    </source>
</evidence>
<sequence length="274" mass="31076">MATATTQVPHLVALDRVMGLPMVELALTKSAETYSRVKNFHRLMYGAFTTIEMSLNTATKLAKPIAMPIATRLGNQIHFVDDKLCRGLDKIEEKVPLVKEKPEQIVQDTYILAFQTISPAIMGVSYINHMILEQAEILRDVTWKKTNQILDTYYGNTAVKGIVSTGVLIDNLLDDYFPPIDGEEMIDLKTAEEDKLLRVLQTIGCLTTKATKRIYSYVIHHFGVVKKDYLVPYVNQLVEFLCLTRSLHEANEKHIEKCKSEEEKDLTNGKEKTN</sequence>
<dbReference type="RefSeq" id="XP_014485192.1">
    <property type="nucleotide sequence ID" value="XM_014629706.1"/>
</dbReference>
<organism evidence="4 5">
    <name type="scientific">Dinoponera quadriceps</name>
    <name type="common">South American ant</name>
    <dbReference type="NCBI Taxonomy" id="609295"/>
    <lineage>
        <taxon>Eukaryota</taxon>
        <taxon>Metazoa</taxon>
        <taxon>Ecdysozoa</taxon>
        <taxon>Arthropoda</taxon>
        <taxon>Hexapoda</taxon>
        <taxon>Insecta</taxon>
        <taxon>Pterygota</taxon>
        <taxon>Neoptera</taxon>
        <taxon>Endopterygota</taxon>
        <taxon>Hymenoptera</taxon>
        <taxon>Apocrita</taxon>
        <taxon>Aculeata</taxon>
        <taxon>Formicoidea</taxon>
        <taxon>Formicidae</taxon>
        <taxon>Ponerinae</taxon>
        <taxon>Ponerini</taxon>
        <taxon>Dinoponera</taxon>
    </lineage>
</organism>
<comment type="subcellular location">
    <subcellularLocation>
        <location evidence="1">Lipid droplet</location>
    </subcellularLocation>
</comment>
<dbReference type="PANTHER" id="PTHR14024:SF53">
    <property type="entry name" value="LIPID STORAGE DROPLETS SURFACE-BINDING PROTEIN 2"/>
    <property type="match status" value="1"/>
</dbReference>
<evidence type="ECO:0000256" key="3">
    <source>
        <dbReference type="ARBA" id="ARBA00022677"/>
    </source>
</evidence>
<reference evidence="5" key="1">
    <citation type="submission" date="2025-08" db="UniProtKB">
        <authorList>
            <consortium name="RefSeq"/>
        </authorList>
    </citation>
    <scope>IDENTIFICATION</scope>
</reference>
<dbReference type="AlphaFoldDB" id="A0A6P3Y4Y4"/>
<comment type="similarity">
    <text evidence="2">Belongs to the perilipin family.</text>
</comment>
<evidence type="ECO:0000313" key="5">
    <source>
        <dbReference type="RefSeq" id="XP_014485192.1"/>
    </source>
</evidence>
<keyword evidence="4" id="KW-1185">Reference proteome</keyword>
<dbReference type="OrthoDB" id="376826at2759"/>
<dbReference type="GO" id="GO:0005811">
    <property type="term" value="C:lipid droplet"/>
    <property type="evidence" value="ECO:0007669"/>
    <property type="project" value="UniProtKB-SubCell"/>
</dbReference>
<accession>A0A6P3Y4Y4</accession>
<evidence type="ECO:0000256" key="1">
    <source>
        <dbReference type="ARBA" id="ARBA00004502"/>
    </source>
</evidence>